<protein>
    <recommendedName>
        <fullName evidence="3">Lipoprotein</fullName>
    </recommendedName>
</protein>
<keyword evidence="2" id="KW-1185">Reference proteome</keyword>
<dbReference type="OrthoDB" id="998127at2"/>
<proteinExistence type="predicted"/>
<dbReference type="RefSeq" id="WP_013632746.1">
    <property type="nucleotide sequence ID" value="NC_015177.1"/>
</dbReference>
<evidence type="ECO:0000313" key="1">
    <source>
        <dbReference type="EMBL" id="ADY52255.1"/>
    </source>
</evidence>
<accession>F0S7J5</accession>
<dbReference type="eggNOG" id="ENOG5033ISS">
    <property type="taxonomic scope" value="Bacteria"/>
</dbReference>
<dbReference type="AlphaFoldDB" id="F0S7J5"/>
<evidence type="ECO:0000313" key="2">
    <source>
        <dbReference type="Proteomes" id="UP000000310"/>
    </source>
</evidence>
<name>F0S7J5_PSESL</name>
<gene>
    <name evidence="1" type="ordered locus">Pedsa_1698</name>
</gene>
<sequence length="114" mass="13205">MKKTLISLSFFVSLFIFGCSMYNVVNYDANQRMRSINLGMSKNEVIKAMGKYYIVNSASKDSQENLKEILAYKSDVNEEYKLVFINDKLTEWNRVFTNCNEHSHKPTPSSTKNN</sequence>
<reference evidence="1 2" key="1">
    <citation type="journal article" date="2011" name="Stand. Genomic Sci.">
        <title>Complete genome sequence of the gliding, heparinolytic Pedobacter saltans type strain (113).</title>
        <authorList>
            <person name="Liolios K."/>
            <person name="Sikorski J."/>
            <person name="Lu M."/>
            <person name="Nolan M."/>
            <person name="Lapidus A."/>
            <person name="Lucas S."/>
            <person name="Hammon N."/>
            <person name="Deshpande S."/>
            <person name="Cheng J.F."/>
            <person name="Tapia R."/>
            <person name="Han C."/>
            <person name="Goodwin L."/>
            <person name="Pitluck S."/>
            <person name="Huntemann M."/>
            <person name="Ivanova N."/>
            <person name="Pagani I."/>
            <person name="Mavromatis K."/>
            <person name="Ovchinikova G."/>
            <person name="Pati A."/>
            <person name="Chen A."/>
            <person name="Palaniappan K."/>
            <person name="Land M."/>
            <person name="Hauser L."/>
            <person name="Brambilla E.M."/>
            <person name="Kotsyurbenko O."/>
            <person name="Rohde M."/>
            <person name="Tindall B.J."/>
            <person name="Abt B."/>
            <person name="Goker M."/>
            <person name="Detter J.C."/>
            <person name="Woyke T."/>
            <person name="Bristow J."/>
            <person name="Eisen J.A."/>
            <person name="Markowitz V."/>
            <person name="Hugenholtz P."/>
            <person name="Klenk H.P."/>
            <person name="Kyrpides N.C."/>
        </authorList>
    </citation>
    <scope>NUCLEOTIDE SEQUENCE [LARGE SCALE GENOMIC DNA]</scope>
    <source>
        <strain evidence="2">ATCC 51119 / DSM 12145 / JCM 21818 / LMG 10337 / NBRC 100064 / NCIMB 13643</strain>
    </source>
</reference>
<dbReference type="HOGENOM" id="CLU_2119002_0_0_10"/>
<dbReference type="Proteomes" id="UP000000310">
    <property type="component" value="Chromosome"/>
</dbReference>
<reference evidence="2" key="2">
    <citation type="submission" date="2011-02" db="EMBL/GenBank/DDBJ databases">
        <title>The complete genome of Pedobacter saltans DSM 12145.</title>
        <authorList>
            <consortium name="US DOE Joint Genome Institute (JGI-PGF)"/>
            <person name="Lucas S."/>
            <person name="Copeland A."/>
            <person name="Lapidus A."/>
            <person name="Bruce D."/>
            <person name="Goodwin L."/>
            <person name="Pitluck S."/>
            <person name="Kyrpides N."/>
            <person name="Mavromatis K."/>
            <person name="Pagani I."/>
            <person name="Ivanova N."/>
            <person name="Ovchinnikova G."/>
            <person name="Lu M."/>
            <person name="Detter J.C."/>
            <person name="Han C."/>
            <person name="Land M."/>
            <person name="Hauser L."/>
            <person name="Markowitz V."/>
            <person name="Cheng J.-F."/>
            <person name="Hugenholtz P."/>
            <person name="Woyke T."/>
            <person name="Wu D."/>
            <person name="Tindall B."/>
            <person name="Pomrenke H.G."/>
            <person name="Brambilla E."/>
            <person name="Klenk H.-P."/>
            <person name="Eisen J.A."/>
        </authorList>
    </citation>
    <scope>NUCLEOTIDE SEQUENCE [LARGE SCALE GENOMIC DNA]</scope>
    <source>
        <strain evidence="2">ATCC 51119 / DSM 12145 / JCM 21818 / LMG 10337 / NBRC 100064 / NCIMB 13643</strain>
    </source>
</reference>
<dbReference type="STRING" id="762903.Pedsa_1698"/>
<evidence type="ECO:0008006" key="3">
    <source>
        <dbReference type="Google" id="ProtNLM"/>
    </source>
</evidence>
<dbReference type="PROSITE" id="PS51257">
    <property type="entry name" value="PROKAR_LIPOPROTEIN"/>
    <property type="match status" value="1"/>
</dbReference>
<dbReference type="EMBL" id="CP002545">
    <property type="protein sequence ID" value="ADY52255.1"/>
    <property type="molecule type" value="Genomic_DNA"/>
</dbReference>
<dbReference type="KEGG" id="psn:Pedsa_1698"/>
<organism evidence="1 2">
    <name type="scientific">Pseudopedobacter saltans (strain ATCC 51119 / DSM 12145 / JCM 21818 / CCUG 39354 / LMG 10337 / NBRC 100064 / NCIMB 13643)</name>
    <name type="common">Pedobacter saltans</name>
    <dbReference type="NCBI Taxonomy" id="762903"/>
    <lineage>
        <taxon>Bacteria</taxon>
        <taxon>Pseudomonadati</taxon>
        <taxon>Bacteroidota</taxon>
        <taxon>Sphingobacteriia</taxon>
        <taxon>Sphingobacteriales</taxon>
        <taxon>Sphingobacteriaceae</taxon>
        <taxon>Pseudopedobacter</taxon>
    </lineage>
</organism>